<name>A0A4U8UK07_STECR</name>
<proteinExistence type="predicted"/>
<gene>
    <name evidence="1" type="ORF">L596_000996</name>
</gene>
<evidence type="ECO:0000313" key="1">
    <source>
        <dbReference type="EMBL" id="TMS33234.1"/>
    </source>
</evidence>
<keyword evidence="2" id="KW-1185">Reference proteome</keyword>
<reference evidence="1 2" key="1">
    <citation type="journal article" date="2015" name="Genome Biol.">
        <title>Comparative genomics of Steinernema reveals deeply conserved gene regulatory networks.</title>
        <authorList>
            <person name="Dillman A.R."/>
            <person name="Macchietto M."/>
            <person name="Porter C.F."/>
            <person name="Rogers A."/>
            <person name="Williams B."/>
            <person name="Antoshechkin I."/>
            <person name="Lee M.M."/>
            <person name="Goodwin Z."/>
            <person name="Lu X."/>
            <person name="Lewis E.E."/>
            <person name="Goodrich-Blair H."/>
            <person name="Stock S.P."/>
            <person name="Adams B.J."/>
            <person name="Sternberg P.W."/>
            <person name="Mortazavi A."/>
        </authorList>
    </citation>
    <scope>NUCLEOTIDE SEQUENCE [LARGE SCALE GENOMIC DNA]</scope>
    <source>
        <strain evidence="1 2">ALL</strain>
    </source>
</reference>
<comment type="caution">
    <text evidence="1">The sequence shown here is derived from an EMBL/GenBank/DDBJ whole genome shotgun (WGS) entry which is preliminary data.</text>
</comment>
<protein>
    <submittedName>
        <fullName evidence="1">Uncharacterized protein</fullName>
    </submittedName>
</protein>
<organism evidence="1 2">
    <name type="scientific">Steinernema carpocapsae</name>
    <name type="common">Entomopathogenic nematode</name>
    <dbReference type="NCBI Taxonomy" id="34508"/>
    <lineage>
        <taxon>Eukaryota</taxon>
        <taxon>Metazoa</taxon>
        <taxon>Ecdysozoa</taxon>
        <taxon>Nematoda</taxon>
        <taxon>Chromadorea</taxon>
        <taxon>Rhabditida</taxon>
        <taxon>Tylenchina</taxon>
        <taxon>Panagrolaimomorpha</taxon>
        <taxon>Strongyloidoidea</taxon>
        <taxon>Steinernematidae</taxon>
        <taxon>Steinernema</taxon>
    </lineage>
</organism>
<sequence length="76" mass="8736">MSRGSRDALVPRNSLFRRFAALLSSRGNFASTMAPRSNVYDFFDEIERFYKSKKCEVADEDSEGELAEVEFDDPLF</sequence>
<accession>A0A4U8UK07</accession>
<reference evidence="1 2" key="2">
    <citation type="journal article" date="2019" name="G3 (Bethesda)">
        <title>Hybrid Assembly of the Genome of the Entomopathogenic Nematode Steinernema carpocapsae Identifies the X-Chromosome.</title>
        <authorList>
            <person name="Serra L."/>
            <person name="Macchietto M."/>
            <person name="Macias-Munoz A."/>
            <person name="McGill C.J."/>
            <person name="Rodriguez I.M."/>
            <person name="Rodriguez B."/>
            <person name="Murad R."/>
            <person name="Mortazavi A."/>
        </authorList>
    </citation>
    <scope>NUCLEOTIDE SEQUENCE [LARGE SCALE GENOMIC DNA]</scope>
    <source>
        <strain evidence="1 2">ALL</strain>
    </source>
</reference>
<evidence type="ECO:0000313" key="2">
    <source>
        <dbReference type="Proteomes" id="UP000298663"/>
    </source>
</evidence>
<dbReference type="Proteomes" id="UP000298663">
    <property type="component" value="Unassembled WGS sequence"/>
</dbReference>
<dbReference type="AlphaFoldDB" id="A0A4U8UK07"/>
<dbReference type="EMBL" id="AZBU02000001">
    <property type="protein sequence ID" value="TMS33234.1"/>
    <property type="molecule type" value="Genomic_DNA"/>
</dbReference>